<reference evidence="5 6" key="2">
    <citation type="submission" date="2015-03" db="EMBL/GenBank/DDBJ databases">
        <authorList>
            <consortium name="Pathogen Informatics"/>
        </authorList>
    </citation>
    <scope>NUCLEOTIDE SEQUENCE [LARGE SCALE GENOMIC DNA]</scope>
    <source>
        <strain evidence="3 7">G09801536</strain>
        <strain evidence="5">K00500041</strain>
        <strain evidence="6">N09902308</strain>
    </source>
</reference>
<evidence type="ECO:0000256" key="1">
    <source>
        <dbReference type="SAM" id="MobiDB-lite"/>
    </source>
</evidence>
<dbReference type="EMBL" id="CSAE01000141">
    <property type="protein sequence ID" value="COV54999.1"/>
    <property type="molecule type" value="Genomic_DNA"/>
</dbReference>
<proteinExistence type="predicted"/>
<evidence type="ECO:0000313" key="2">
    <source>
        <dbReference type="EMBL" id="COV54999.1"/>
    </source>
</evidence>
<dbReference type="Proteomes" id="UP000045842">
    <property type="component" value="Unassembled WGS sequence"/>
</dbReference>
<evidence type="ECO:0000313" key="4">
    <source>
        <dbReference type="EMBL" id="COX79512.1"/>
    </source>
</evidence>
<dbReference type="AlphaFoldDB" id="A0A0U0TLF9"/>
<gene>
    <name evidence="3" type="ORF">ERS007679_04567</name>
    <name evidence="2" type="ORF">ERS007703_01611</name>
    <name evidence="4" type="ORF">ERS007739_01733</name>
</gene>
<feature type="region of interest" description="Disordered" evidence="1">
    <location>
        <begin position="23"/>
        <end position="42"/>
    </location>
</feature>
<evidence type="ECO:0000313" key="6">
    <source>
        <dbReference type="Proteomes" id="UP000039021"/>
    </source>
</evidence>
<evidence type="ECO:0000313" key="5">
    <source>
        <dbReference type="Proteomes" id="UP000038802"/>
    </source>
</evidence>
<dbReference type="Proteomes" id="UP000039021">
    <property type="component" value="Unassembled WGS sequence"/>
</dbReference>
<feature type="compositionally biased region" description="Polar residues" evidence="1">
    <location>
        <begin position="31"/>
        <end position="42"/>
    </location>
</feature>
<dbReference type="EMBL" id="CSAD01001260">
    <property type="protein sequence ID" value="COX01232.1"/>
    <property type="molecule type" value="Genomic_DNA"/>
</dbReference>
<evidence type="ECO:0000313" key="7">
    <source>
        <dbReference type="Proteomes" id="UP000045842"/>
    </source>
</evidence>
<evidence type="ECO:0000313" key="3">
    <source>
        <dbReference type="EMBL" id="COX01232.1"/>
    </source>
</evidence>
<protein>
    <submittedName>
        <fullName evidence="2">Uncharacterized protein</fullName>
    </submittedName>
</protein>
<dbReference type="Proteomes" id="UP000038802">
    <property type="component" value="Unassembled WGS sequence"/>
</dbReference>
<reference evidence="2" key="1">
    <citation type="submission" date="2015-03" db="EMBL/GenBank/DDBJ databases">
        <authorList>
            <person name="Murphy D."/>
        </authorList>
    </citation>
    <scope>NUCLEOTIDE SEQUENCE [LARGE SCALE GENOMIC DNA]</scope>
    <source>
        <strain evidence="2">K00500041</strain>
    </source>
</reference>
<dbReference type="EMBL" id="CSBK01000708">
    <property type="protein sequence ID" value="COX79512.1"/>
    <property type="molecule type" value="Genomic_DNA"/>
</dbReference>
<accession>A0A0U0TLF9</accession>
<sequence length="42" mass="4386">MRNTATRASLDFAADELPRSNAALPDLSVSPKASTVTLGRPS</sequence>
<organism evidence="2 5">
    <name type="scientific">Mycobacterium tuberculosis</name>
    <dbReference type="NCBI Taxonomy" id="1773"/>
    <lineage>
        <taxon>Bacteria</taxon>
        <taxon>Bacillati</taxon>
        <taxon>Actinomycetota</taxon>
        <taxon>Actinomycetes</taxon>
        <taxon>Mycobacteriales</taxon>
        <taxon>Mycobacteriaceae</taxon>
        <taxon>Mycobacterium</taxon>
        <taxon>Mycobacterium tuberculosis complex</taxon>
    </lineage>
</organism>
<reference evidence="4" key="3">
    <citation type="submission" date="2015-03" db="EMBL/GenBank/DDBJ databases">
        <authorList>
            <consortium name="Pathogen Informatics"/>
            <person name="Murphy D."/>
        </authorList>
    </citation>
    <scope>NUCLEOTIDE SEQUENCE</scope>
    <source>
        <strain evidence="4">N09902308</strain>
    </source>
</reference>
<name>A0A0U0TLF9_MYCTX</name>